<dbReference type="PANTHER" id="PTHR43817">
    <property type="entry name" value="GLYCOSYL HYDROLASE"/>
    <property type="match status" value="1"/>
</dbReference>
<dbReference type="InterPro" id="IPR008979">
    <property type="entry name" value="Galactose-bd-like_sf"/>
</dbReference>
<accession>A0ABP8G0H3</accession>
<keyword evidence="6" id="KW-1185">Reference proteome</keyword>
<sequence length="1078" mass="120399">MAKRICLLLAIFSVSIVCKGQQRKVLVRGAKVYTPLEKGFATPPDSIQTSIYWYWMSDNLSKEGVIKDLHAMKSVGINRAFIGNIGYETTPYGKVKIFTDEWWDILHTALKTATELNIEIGIFNSPGWSQSGGPWIKPTQAMRYLTSSETRAIGGKSISVMLNKPEGDFQDVKVLAFKTIKDNSISALKPIVTTSVPVKDIANIVDGNLFSSAIIPESKSFTIDLETKKDFTARSLVINFAKRWMRADAELQVNENGTYKTIKSFLIDRSNESLNVGFDPYGPVAVSIPATTSKKFRLVLNNNSGLGITELQLSGTPVVERFVEKTLGKMFQTPLPYWNEYQWPVQPVVQDKSLVIDPASVIDVSQFMAADGILKWKAPQGDWTILRMGMLPTGVKNGPASPEGTGLEVDKMSKEHVESHFHGFLGEIMKRVPAEDRKTWRVTVEDSYETGGQNWTDGMISKFKANYGYDPMPYMPVIKGYVVGSQDQSDRFLWDLRRFIADRVAYDYVGGLRDISHKYGLHTWLENYGHWGFPGEFLQYGGQSDEIGGEFWSEGELGNIENRAASSAAHIYGKTKVSAESFTAGGRAYVRYPYMMKQRGDRFFTEGINNTLLHVFIEQPTDDIVPGINANFGSEFNRHNVWFSYLDLFTGYLKRSNMMLQQGKYVADVAYFMGEDAPKMTGITDPKLPIGYAYDYINAEVIHNRIKIVDGKMVLPDGMTYNLLVLPKLETMRPELLAKITELVNEGANILGPAPERSPSLQGYPQADEQVKKLAAALWGSVNGTTVKSRRVGKGLVMAGMDMPAALAMLKIIPDFNLPAEPPVLYIHRTTADGEIYFVSNQSEKTISISPAFRLTGKQPELWDPVTGTTRVLPEFSQSDNAITVPLKLASLQSAFIVFRKPVEALNVNPVNYPQEQTLAEITTPWQVTFNTKMRGPEKTVEFKTLTDWTESADESIKYYSGTAVYKNSFKIKRPKKGERIYLNLTDVKVMAKIKVNGVDVGGVWTYPLRVDISNAIKNGDNTVEISVVNTWVNRLIGDSKLPEAQRKTWTSNNPYNPNSNLEPSGLKGPVTVTAINY</sequence>
<keyword evidence="2" id="KW-0378">Hydrolase</keyword>
<evidence type="ECO:0000313" key="5">
    <source>
        <dbReference type="EMBL" id="GAA4314479.1"/>
    </source>
</evidence>
<evidence type="ECO:0000256" key="1">
    <source>
        <dbReference type="ARBA" id="ARBA00022729"/>
    </source>
</evidence>
<dbReference type="Proteomes" id="UP001500582">
    <property type="component" value="Unassembled WGS sequence"/>
</dbReference>
<proteinExistence type="predicted"/>
<reference evidence="6" key="1">
    <citation type="journal article" date="2019" name="Int. J. Syst. Evol. Microbiol.">
        <title>The Global Catalogue of Microorganisms (GCM) 10K type strain sequencing project: providing services to taxonomists for standard genome sequencing and annotation.</title>
        <authorList>
            <consortium name="The Broad Institute Genomics Platform"/>
            <consortium name="The Broad Institute Genome Sequencing Center for Infectious Disease"/>
            <person name="Wu L."/>
            <person name="Ma J."/>
        </authorList>
    </citation>
    <scope>NUCLEOTIDE SEQUENCE [LARGE SCALE GENOMIC DNA]</scope>
    <source>
        <strain evidence="6">JCM 17705</strain>
    </source>
</reference>
<feature type="compositionally biased region" description="Polar residues" evidence="3">
    <location>
        <begin position="1048"/>
        <end position="1063"/>
    </location>
</feature>
<gene>
    <name evidence="5" type="ORF">GCM10023149_10650</name>
</gene>
<keyword evidence="1" id="KW-0732">Signal</keyword>
<name>A0ABP8G0H3_9SPHI</name>
<evidence type="ECO:0000256" key="3">
    <source>
        <dbReference type="SAM" id="MobiDB-lite"/>
    </source>
</evidence>
<dbReference type="Gene3D" id="2.60.120.260">
    <property type="entry name" value="Galactose-binding domain-like"/>
    <property type="match status" value="1"/>
</dbReference>
<comment type="caution">
    <text evidence="5">The sequence shown here is derived from an EMBL/GenBank/DDBJ whole genome shotgun (WGS) entry which is preliminary data.</text>
</comment>
<dbReference type="Pfam" id="PF22666">
    <property type="entry name" value="Glyco_hydro_2_N2"/>
    <property type="match status" value="1"/>
</dbReference>
<evidence type="ECO:0000313" key="6">
    <source>
        <dbReference type="Proteomes" id="UP001500582"/>
    </source>
</evidence>
<organism evidence="5 6">
    <name type="scientific">Mucilaginibacter gynuensis</name>
    <dbReference type="NCBI Taxonomy" id="1302236"/>
    <lineage>
        <taxon>Bacteria</taxon>
        <taxon>Pseudomonadati</taxon>
        <taxon>Bacteroidota</taxon>
        <taxon>Sphingobacteriia</taxon>
        <taxon>Sphingobacteriales</taxon>
        <taxon>Sphingobacteriaceae</taxon>
        <taxon>Mucilaginibacter</taxon>
    </lineage>
</organism>
<dbReference type="Pfam" id="PF17132">
    <property type="entry name" value="Glyco_hydro_106"/>
    <property type="match status" value="1"/>
</dbReference>
<evidence type="ECO:0000259" key="4">
    <source>
        <dbReference type="Pfam" id="PF22666"/>
    </source>
</evidence>
<dbReference type="RefSeq" id="WP_345209972.1">
    <property type="nucleotide sequence ID" value="NZ_BAABFT010000002.1"/>
</dbReference>
<evidence type="ECO:0000256" key="2">
    <source>
        <dbReference type="ARBA" id="ARBA00022801"/>
    </source>
</evidence>
<dbReference type="NCBIfam" id="NF045579">
    <property type="entry name" value="rhamnoside_JR"/>
    <property type="match status" value="1"/>
</dbReference>
<dbReference type="PANTHER" id="PTHR43817:SF1">
    <property type="entry name" value="HYDROLASE, FAMILY 43, PUTATIVE (AFU_ORTHOLOGUE AFUA_3G01660)-RELATED"/>
    <property type="match status" value="1"/>
</dbReference>
<feature type="domain" description="Beta-mannosidase-like galactose-binding" evidence="4">
    <location>
        <begin position="963"/>
        <end position="1037"/>
    </location>
</feature>
<dbReference type="SUPFAM" id="SSF49785">
    <property type="entry name" value="Galactose-binding domain-like"/>
    <property type="match status" value="1"/>
</dbReference>
<dbReference type="InterPro" id="IPR054593">
    <property type="entry name" value="Beta-mannosidase-like_N2"/>
</dbReference>
<dbReference type="EMBL" id="BAABFT010000002">
    <property type="protein sequence ID" value="GAA4314479.1"/>
    <property type="molecule type" value="Genomic_DNA"/>
</dbReference>
<protein>
    <recommendedName>
        <fullName evidence="4">Beta-mannosidase-like galactose-binding domain-containing protein</fullName>
    </recommendedName>
</protein>
<feature type="region of interest" description="Disordered" evidence="3">
    <location>
        <begin position="1048"/>
        <end position="1068"/>
    </location>
</feature>